<dbReference type="Pfam" id="PF03372">
    <property type="entry name" value="Exo_endo_phos"/>
    <property type="match status" value="1"/>
</dbReference>
<feature type="transmembrane region" description="Helical" evidence="1">
    <location>
        <begin position="51"/>
        <end position="73"/>
    </location>
</feature>
<dbReference type="EMBL" id="JAUHTC010000093">
    <property type="protein sequence ID" value="MDN4521704.1"/>
    <property type="molecule type" value="Genomic_DNA"/>
</dbReference>
<keyword evidence="3" id="KW-0378">Hydrolase</keyword>
<keyword evidence="4" id="KW-1185">Reference proteome</keyword>
<accession>A0ABT8HLS7</accession>
<sequence length="344" mass="36047">MKIDRSVEGSLTRRYRSRSRARTLAGAVGLVALLVSGAGVGAHFFGPVSTVVTLLASFSPLCIVLAAVAVLVLVSARLWYAALAALLVVGAGVVAQSPLYVGEAAPDHNAASARLRLLQTNIKLGEADMPALAGRVRSEGVDVLTVAELTPPAADRLAAAGIGQTLPYSYLMPKGGGGGGGIYSRYPLTDEARLPDLQHNNLRATINVAGAKPVAVYALHPEPPYPLPSWRWALELDRISATLAAEPLPLIVGADFNSTFDHERYRSLLHAGAREGASLVDAAEFLGSGIVATYPADSWVPAVLAIDRILTRGVTPSTFRRVEIPGSDHHGVIGDVLLPAPGQR</sequence>
<keyword evidence="1" id="KW-0812">Transmembrane</keyword>
<organism evidence="3 4">
    <name type="scientific">Mycolicibacterium austroafricanum</name>
    <name type="common">Mycobacterium austroafricanum</name>
    <dbReference type="NCBI Taxonomy" id="39687"/>
    <lineage>
        <taxon>Bacteria</taxon>
        <taxon>Bacillati</taxon>
        <taxon>Actinomycetota</taxon>
        <taxon>Actinomycetes</taxon>
        <taxon>Mycobacteriales</taxon>
        <taxon>Mycobacteriaceae</taxon>
        <taxon>Mycolicibacterium</taxon>
    </lineage>
</organism>
<keyword evidence="3" id="KW-0540">Nuclease</keyword>
<dbReference type="InterPro" id="IPR036691">
    <property type="entry name" value="Endo/exonu/phosph_ase_sf"/>
</dbReference>
<name>A0ABT8HLS7_MYCAO</name>
<dbReference type="Proteomes" id="UP001172687">
    <property type="component" value="Unassembled WGS sequence"/>
</dbReference>
<dbReference type="SUPFAM" id="SSF56219">
    <property type="entry name" value="DNase I-like"/>
    <property type="match status" value="1"/>
</dbReference>
<keyword evidence="1" id="KW-1133">Transmembrane helix</keyword>
<evidence type="ECO:0000259" key="2">
    <source>
        <dbReference type="Pfam" id="PF03372"/>
    </source>
</evidence>
<dbReference type="InterPro" id="IPR005135">
    <property type="entry name" value="Endo/exonuclease/phosphatase"/>
</dbReference>
<comment type="caution">
    <text evidence="3">The sequence shown here is derived from an EMBL/GenBank/DDBJ whole genome shotgun (WGS) entry which is preliminary data.</text>
</comment>
<evidence type="ECO:0000256" key="1">
    <source>
        <dbReference type="SAM" id="Phobius"/>
    </source>
</evidence>
<reference evidence="3" key="1">
    <citation type="submission" date="2023-07" db="EMBL/GenBank/DDBJ databases">
        <title>Degradation of tert-butanol by M. austroafricanum TBA100.</title>
        <authorList>
            <person name="Helbich S."/>
            <person name="Vainshtein Y."/>
        </authorList>
    </citation>
    <scope>NUCLEOTIDE SEQUENCE</scope>
    <source>
        <strain evidence="3">TBA100</strain>
    </source>
</reference>
<keyword evidence="1" id="KW-0472">Membrane</keyword>
<feature type="domain" description="Endonuclease/exonuclease/phosphatase" evidence="2">
    <location>
        <begin position="121"/>
        <end position="329"/>
    </location>
</feature>
<dbReference type="GO" id="GO:0004519">
    <property type="term" value="F:endonuclease activity"/>
    <property type="evidence" value="ECO:0007669"/>
    <property type="project" value="UniProtKB-KW"/>
</dbReference>
<dbReference type="Gene3D" id="3.60.10.10">
    <property type="entry name" value="Endonuclease/exonuclease/phosphatase"/>
    <property type="match status" value="1"/>
</dbReference>
<evidence type="ECO:0000313" key="3">
    <source>
        <dbReference type="EMBL" id="MDN4521704.1"/>
    </source>
</evidence>
<evidence type="ECO:0000313" key="4">
    <source>
        <dbReference type="Proteomes" id="UP001172687"/>
    </source>
</evidence>
<proteinExistence type="predicted"/>
<keyword evidence="3" id="KW-0255">Endonuclease</keyword>
<feature type="transmembrane region" description="Helical" evidence="1">
    <location>
        <begin position="21"/>
        <end position="45"/>
    </location>
</feature>
<protein>
    <submittedName>
        <fullName evidence="3">Endonuclease/exonuclease/phosphatase family protein</fullName>
    </submittedName>
</protein>
<feature type="transmembrane region" description="Helical" evidence="1">
    <location>
        <begin position="80"/>
        <end position="101"/>
    </location>
</feature>
<gene>
    <name evidence="3" type="ORF">QYF68_28350</name>
</gene>
<dbReference type="RefSeq" id="WP_301161842.1">
    <property type="nucleotide sequence ID" value="NZ_JAUHTC010000093.1"/>
</dbReference>